<reference evidence="7 8" key="1">
    <citation type="submission" date="2016-10" db="EMBL/GenBank/DDBJ databases">
        <authorList>
            <person name="de Groot N.N."/>
        </authorList>
    </citation>
    <scope>NUCLEOTIDE SEQUENCE [LARGE SCALE GENOMIC DNA]</scope>
    <source>
        <strain evidence="7 8">CGMCC 1.5070</strain>
    </source>
</reference>
<comment type="subcellular location">
    <subcellularLocation>
        <location evidence="1">Membrane</location>
        <topology evidence="1">Multi-pass membrane protein</topology>
    </subcellularLocation>
</comment>
<dbReference type="InterPro" id="IPR006214">
    <property type="entry name" value="Bax_inhibitor_1-related"/>
</dbReference>
<keyword evidence="3 6" id="KW-0812">Transmembrane</keyword>
<evidence type="ECO:0000313" key="7">
    <source>
        <dbReference type="EMBL" id="SEM95753.1"/>
    </source>
</evidence>
<proteinExistence type="inferred from homology"/>
<evidence type="ECO:0000256" key="1">
    <source>
        <dbReference type="ARBA" id="ARBA00004141"/>
    </source>
</evidence>
<evidence type="ECO:0000256" key="4">
    <source>
        <dbReference type="ARBA" id="ARBA00022989"/>
    </source>
</evidence>
<dbReference type="STRING" id="474960.SAMN05216180_2207"/>
<evidence type="ECO:0008006" key="9">
    <source>
        <dbReference type="Google" id="ProtNLM"/>
    </source>
</evidence>
<evidence type="ECO:0000256" key="6">
    <source>
        <dbReference type="RuleBase" id="RU004379"/>
    </source>
</evidence>
<dbReference type="AlphaFoldDB" id="A0A1H8CKW8"/>
<keyword evidence="5 6" id="KW-0472">Membrane</keyword>
<feature type="transmembrane region" description="Helical" evidence="6">
    <location>
        <begin position="28"/>
        <end position="47"/>
    </location>
</feature>
<dbReference type="OrthoDB" id="9793828at2"/>
<dbReference type="PANTHER" id="PTHR23291">
    <property type="entry name" value="BAX INHIBITOR-RELATED"/>
    <property type="match status" value="1"/>
</dbReference>
<organism evidence="7 8">
    <name type="scientific">Hydrogenoanaerobacterium saccharovorans</name>
    <dbReference type="NCBI Taxonomy" id="474960"/>
    <lineage>
        <taxon>Bacteria</taxon>
        <taxon>Bacillati</taxon>
        <taxon>Bacillota</taxon>
        <taxon>Clostridia</taxon>
        <taxon>Eubacteriales</taxon>
        <taxon>Oscillospiraceae</taxon>
        <taxon>Hydrogenoanaerobacterium</taxon>
    </lineage>
</organism>
<evidence type="ECO:0000256" key="3">
    <source>
        <dbReference type="ARBA" id="ARBA00022692"/>
    </source>
</evidence>
<feature type="transmembrane region" description="Helical" evidence="6">
    <location>
        <begin position="116"/>
        <end position="136"/>
    </location>
</feature>
<protein>
    <recommendedName>
        <fullName evidence="9">Modulator of FtsH protease</fullName>
    </recommendedName>
</protein>
<feature type="transmembrane region" description="Helical" evidence="6">
    <location>
        <begin position="209"/>
        <end position="229"/>
    </location>
</feature>
<sequence>MYNNSNADPWINTEERAKTPLYKHIAKTYAWMFLGLMVTFATAYSLYSTGLVWFVFYFSWMPIALLIAKLALVWFLTSKMYSFQVNTVRTIFLAYSFLTGVVFSTLFIMYDATDSILLFGVTALFFGLMAGIGLITKKDVSRYGSIIVFGLVALLIMSLISYFLNLYMLDIILCFVGLFVFLGVTTYDSKKAKDFYYQFEGDSEMLEKISVYSALNLYLDFINVFLYLLRLFGKKR</sequence>
<keyword evidence="8" id="KW-1185">Reference proteome</keyword>
<dbReference type="RefSeq" id="WP_092754987.1">
    <property type="nucleotide sequence ID" value="NZ_FOCG01000002.1"/>
</dbReference>
<name>A0A1H8CKW8_9FIRM</name>
<dbReference type="PANTHER" id="PTHR23291:SF50">
    <property type="entry name" value="PROTEIN LIFEGUARD 4"/>
    <property type="match status" value="1"/>
</dbReference>
<feature type="transmembrane region" description="Helical" evidence="6">
    <location>
        <begin position="88"/>
        <end position="110"/>
    </location>
</feature>
<evidence type="ECO:0000313" key="8">
    <source>
        <dbReference type="Proteomes" id="UP000199158"/>
    </source>
</evidence>
<dbReference type="Proteomes" id="UP000199158">
    <property type="component" value="Unassembled WGS sequence"/>
</dbReference>
<dbReference type="EMBL" id="FOCG01000002">
    <property type="protein sequence ID" value="SEM95753.1"/>
    <property type="molecule type" value="Genomic_DNA"/>
</dbReference>
<feature type="transmembrane region" description="Helical" evidence="6">
    <location>
        <begin position="53"/>
        <end position="76"/>
    </location>
</feature>
<comment type="similarity">
    <text evidence="2 6">Belongs to the BI1 family.</text>
</comment>
<gene>
    <name evidence="7" type="ORF">SAMN05216180_2207</name>
</gene>
<feature type="transmembrane region" description="Helical" evidence="6">
    <location>
        <begin position="143"/>
        <end position="163"/>
    </location>
</feature>
<dbReference type="CDD" id="cd10432">
    <property type="entry name" value="BI-1-like_bacterial"/>
    <property type="match status" value="1"/>
</dbReference>
<accession>A0A1H8CKW8</accession>
<feature type="transmembrane region" description="Helical" evidence="6">
    <location>
        <begin position="169"/>
        <end position="188"/>
    </location>
</feature>
<keyword evidence="4 6" id="KW-1133">Transmembrane helix</keyword>
<dbReference type="Pfam" id="PF01027">
    <property type="entry name" value="Bax1-I"/>
    <property type="match status" value="1"/>
</dbReference>
<dbReference type="GO" id="GO:0005886">
    <property type="term" value="C:plasma membrane"/>
    <property type="evidence" value="ECO:0007669"/>
    <property type="project" value="TreeGrafter"/>
</dbReference>
<evidence type="ECO:0000256" key="5">
    <source>
        <dbReference type="ARBA" id="ARBA00023136"/>
    </source>
</evidence>
<evidence type="ECO:0000256" key="2">
    <source>
        <dbReference type="ARBA" id="ARBA00010350"/>
    </source>
</evidence>